<reference evidence="1 2" key="1">
    <citation type="submission" date="2021-01" db="EMBL/GenBank/DDBJ databases">
        <title>Genomic Encyclopedia of Type Strains, Phase IV (KMG-IV): sequencing the most valuable type-strain genomes for metagenomic binning, comparative biology and taxonomic classification.</title>
        <authorList>
            <person name="Goeker M."/>
        </authorList>
    </citation>
    <scope>NUCLEOTIDE SEQUENCE [LARGE SCALE GENOMIC DNA]</scope>
    <source>
        <strain evidence="1 2">DSM 105453</strain>
    </source>
</reference>
<sequence length="32" mass="3966">MWTVYNLMAELWHKKTSGHDLSREEMTEWKKV</sequence>
<proteinExistence type="predicted"/>
<gene>
    <name evidence="1" type="ORF">JOC94_004217</name>
</gene>
<accession>A0ABS2RC07</accession>
<evidence type="ECO:0000313" key="1">
    <source>
        <dbReference type="EMBL" id="MBM7717192.1"/>
    </source>
</evidence>
<name>A0ABS2RC07_9BACI</name>
<evidence type="ECO:0000313" key="2">
    <source>
        <dbReference type="Proteomes" id="UP000823485"/>
    </source>
</evidence>
<comment type="caution">
    <text evidence="1">The sequence shown here is derived from an EMBL/GenBank/DDBJ whole genome shotgun (WGS) entry which is preliminary data.</text>
</comment>
<dbReference type="EMBL" id="JAFBFH010000040">
    <property type="protein sequence ID" value="MBM7717192.1"/>
    <property type="molecule type" value="Genomic_DNA"/>
</dbReference>
<dbReference type="Proteomes" id="UP000823485">
    <property type="component" value="Unassembled WGS sequence"/>
</dbReference>
<keyword evidence="2" id="KW-1185">Reference proteome</keyword>
<organism evidence="1 2">
    <name type="scientific">Siminovitchia thermophila</name>
    <dbReference type="NCBI Taxonomy" id="1245522"/>
    <lineage>
        <taxon>Bacteria</taxon>
        <taxon>Bacillati</taxon>
        <taxon>Bacillota</taxon>
        <taxon>Bacilli</taxon>
        <taxon>Bacillales</taxon>
        <taxon>Bacillaceae</taxon>
        <taxon>Siminovitchia</taxon>
    </lineage>
</organism>
<protein>
    <submittedName>
        <fullName evidence="1">Uncharacterized protein YfbU (UPF0304 family)</fullName>
    </submittedName>
</protein>